<evidence type="ECO:0000256" key="6">
    <source>
        <dbReference type="ARBA" id="ARBA00022679"/>
    </source>
</evidence>
<evidence type="ECO:0000256" key="1">
    <source>
        <dbReference type="ARBA" id="ARBA00004162"/>
    </source>
</evidence>
<keyword evidence="13 18" id="KW-1133">Transmembrane helix</keyword>
<evidence type="ECO:0000313" key="22">
    <source>
        <dbReference type="RefSeq" id="XP_039124703.1"/>
    </source>
</evidence>
<reference evidence="22" key="1">
    <citation type="submission" date="2025-08" db="UniProtKB">
        <authorList>
            <consortium name="RefSeq"/>
        </authorList>
    </citation>
    <scope>IDENTIFICATION</scope>
</reference>
<feature type="chain" id="PRO_5044342898" description="non-specific serine/threonine protein kinase" evidence="19">
    <location>
        <begin position="27"/>
        <end position="960"/>
    </location>
</feature>
<proteinExistence type="predicted"/>
<dbReference type="InterPro" id="IPR017441">
    <property type="entry name" value="Protein_kinase_ATP_BS"/>
</dbReference>
<dbReference type="RefSeq" id="XP_039124703.1">
    <property type="nucleotide sequence ID" value="XM_039268769.1"/>
</dbReference>
<dbReference type="GO" id="GO:0005886">
    <property type="term" value="C:plasma membrane"/>
    <property type="evidence" value="ECO:0007669"/>
    <property type="project" value="UniProtKB-SubCell"/>
</dbReference>
<dbReference type="PROSITE" id="PS00108">
    <property type="entry name" value="PROTEIN_KINASE_ST"/>
    <property type="match status" value="1"/>
</dbReference>
<dbReference type="InterPro" id="IPR011009">
    <property type="entry name" value="Kinase-like_dom_sf"/>
</dbReference>
<evidence type="ECO:0000256" key="14">
    <source>
        <dbReference type="ARBA" id="ARBA00023136"/>
    </source>
</evidence>
<dbReference type="InterPro" id="IPR001245">
    <property type="entry name" value="Ser-Thr/Tyr_kinase_cat_dom"/>
</dbReference>
<evidence type="ECO:0000256" key="4">
    <source>
        <dbReference type="ARBA" id="ARBA00022527"/>
    </source>
</evidence>
<dbReference type="SMART" id="SM00220">
    <property type="entry name" value="S_TKc"/>
    <property type="match status" value="1"/>
</dbReference>
<keyword evidence="5" id="KW-0433">Leucine-rich repeat</keyword>
<evidence type="ECO:0000256" key="15">
    <source>
        <dbReference type="ARBA" id="ARBA00023170"/>
    </source>
</evidence>
<feature type="signal peptide" evidence="19">
    <location>
        <begin position="1"/>
        <end position="26"/>
    </location>
</feature>
<dbReference type="Pfam" id="PF07714">
    <property type="entry name" value="PK_Tyr_Ser-Thr"/>
    <property type="match status" value="1"/>
</dbReference>
<dbReference type="FunFam" id="3.30.200.20:FF:000328">
    <property type="entry name" value="Leucine-rich repeat protein kinase family protein"/>
    <property type="match status" value="1"/>
</dbReference>
<evidence type="ECO:0000259" key="20">
    <source>
        <dbReference type="PROSITE" id="PS50011"/>
    </source>
</evidence>
<keyword evidence="8 19" id="KW-0732">Signal</keyword>
<evidence type="ECO:0000256" key="5">
    <source>
        <dbReference type="ARBA" id="ARBA00022614"/>
    </source>
</evidence>
<dbReference type="EC" id="2.7.11.1" evidence="3"/>
<evidence type="ECO:0000256" key="17">
    <source>
        <dbReference type="PROSITE-ProRule" id="PRU10141"/>
    </source>
</evidence>
<name>A0AB40BBM0_DIOCR</name>
<dbReference type="Gene3D" id="3.30.200.20">
    <property type="entry name" value="Phosphorylase Kinase, domain 1"/>
    <property type="match status" value="1"/>
</dbReference>
<evidence type="ECO:0000256" key="8">
    <source>
        <dbReference type="ARBA" id="ARBA00022729"/>
    </source>
</evidence>
<keyword evidence="16" id="KW-0325">Glycoprotein</keyword>
<keyword evidence="12 17" id="KW-0067">ATP-binding</keyword>
<evidence type="ECO:0000256" key="11">
    <source>
        <dbReference type="ARBA" id="ARBA00022777"/>
    </source>
</evidence>
<evidence type="ECO:0000256" key="12">
    <source>
        <dbReference type="ARBA" id="ARBA00022840"/>
    </source>
</evidence>
<protein>
    <recommendedName>
        <fullName evidence="3">non-specific serine/threonine protein kinase</fullName>
        <ecNumber evidence="3">2.7.11.1</ecNumber>
    </recommendedName>
</protein>
<keyword evidence="9" id="KW-0677">Repeat</keyword>
<dbReference type="AlphaFoldDB" id="A0AB40BBM0"/>
<dbReference type="GeneID" id="120261088"/>
<evidence type="ECO:0000256" key="9">
    <source>
        <dbReference type="ARBA" id="ARBA00022737"/>
    </source>
</evidence>
<dbReference type="GO" id="GO:0005524">
    <property type="term" value="F:ATP binding"/>
    <property type="evidence" value="ECO:0007669"/>
    <property type="project" value="UniProtKB-UniRule"/>
</dbReference>
<dbReference type="SUPFAM" id="SSF56112">
    <property type="entry name" value="Protein kinase-like (PK-like)"/>
    <property type="match status" value="1"/>
</dbReference>
<keyword evidence="10 17" id="KW-0547">Nucleotide-binding</keyword>
<dbReference type="PROSITE" id="PS00107">
    <property type="entry name" value="PROTEIN_KINASE_ATP"/>
    <property type="match status" value="1"/>
</dbReference>
<evidence type="ECO:0000256" key="18">
    <source>
        <dbReference type="SAM" id="Phobius"/>
    </source>
</evidence>
<feature type="transmembrane region" description="Helical" evidence="18">
    <location>
        <begin position="565"/>
        <end position="588"/>
    </location>
</feature>
<dbReference type="Proteomes" id="UP001515500">
    <property type="component" value="Chromosome 5"/>
</dbReference>
<dbReference type="PANTHER" id="PTHR45974:SF266">
    <property type="entry name" value="LEUCINE-RICH REPEAT RECEPTOR PROTEIN KINASE HPCA1"/>
    <property type="match status" value="1"/>
</dbReference>
<evidence type="ECO:0000256" key="2">
    <source>
        <dbReference type="ARBA" id="ARBA00004479"/>
    </source>
</evidence>
<sequence length="960" mass="105086">MKRMKKMISLGLSFLLVLAQIMLISAATNAQEAAAVYGLGDQWSNTPSNWNSGDPCDDNWVGIHCDNNSHVTSITLSSLGLEGTLTGDIQSLTELGTLDLSYNKGLTGQIPAFIGSLSKLENLILVGCSFSGEIPAEIGSLKQLIFLSLNSNKFSGRIPSTIGNLAKLYWLDLADNLLTDEIPVSDGKNPGLDMLIDTKHFHLGMNQLSGAIPEQLFSSNMKLIHLLLDNNNLTGEIPSTLGLVQSLEVLRLDRNHLSGSVPSNINNLTKVAEMHLSNNDLTGPLPNLTGMISLTYLDMSNNTFDESATPAWFSTLPSLTTLVLEYLRVSGEIPMALFSSSPLQTVRLRNNKFNGTLNIGTAFSSQLELVDVQYNNIELYTEGGGYNNQLILVGNPYCEHEASSPHCLESQQPITPYSTEPQDNCVPVSCPTDQSMSPHCICAYPYSGTFSLRAPSFSYLGNSTYFTRLENDIMNSFRKHQLPVDSVSLNNINTDVDEYLSMHLQVFPSGKLRFEQSDISNIGFILSNQTFKTSKDFGPYFFIGAPYTAFLETSTGGKSSNSKTVIIGVVAGAVVLALILIILLVFLVRHKKKTKNAVEKSQPFESWVVTKRSGDAPQLKGARSFTYEEIRKCTNNFAESNEIGTGGYGKVYKGTLANGQLVAIKRAQQGSMQGGLEFKTEIEMLSRVHHKNLVSLIGFCFDKGEQMLIYEYITNGSLKESLTGKSGVQLDWKRRLRVALGAAKGLAYLHDLADPPIIHRDIKSSNILLDNHLNAKVSDFGLSKPMTDTDKGHVTTQVKGTMGYLDPEYYMSQQLTEKSDVYSFGVLLLELLTARKPIELGRYVVREVRVMMDKGKDLYGLDQLLDPILISSSLGGFCEFIDLALSCVEEEGINRPKMSQVVTELEKIMVLAGMNPIIEAGSTSSSYEATTSKSGGSYHPYGNEAFDYSGGAPSAKVEAK</sequence>
<keyword evidence="15" id="KW-0675">Receptor</keyword>
<evidence type="ECO:0000256" key="10">
    <source>
        <dbReference type="ARBA" id="ARBA00022741"/>
    </source>
</evidence>
<dbReference type="InterPro" id="IPR000719">
    <property type="entry name" value="Prot_kinase_dom"/>
</dbReference>
<dbReference type="Pfam" id="PF00560">
    <property type="entry name" value="LRR_1"/>
    <property type="match status" value="4"/>
</dbReference>
<dbReference type="SUPFAM" id="SSF52058">
    <property type="entry name" value="L domain-like"/>
    <property type="match status" value="1"/>
</dbReference>
<dbReference type="InterPro" id="IPR008271">
    <property type="entry name" value="Ser/Thr_kinase_AS"/>
</dbReference>
<keyword evidence="11" id="KW-0418">Kinase</keyword>
<gene>
    <name evidence="22" type="primary">LOC120261088</name>
</gene>
<evidence type="ECO:0000256" key="13">
    <source>
        <dbReference type="ARBA" id="ARBA00022989"/>
    </source>
</evidence>
<dbReference type="InterPro" id="IPR001611">
    <property type="entry name" value="Leu-rich_rpt"/>
</dbReference>
<dbReference type="CDD" id="cd14066">
    <property type="entry name" value="STKc_IRAK"/>
    <property type="match status" value="1"/>
</dbReference>
<keyword evidence="21" id="KW-1185">Reference proteome</keyword>
<dbReference type="GO" id="GO:0004674">
    <property type="term" value="F:protein serine/threonine kinase activity"/>
    <property type="evidence" value="ECO:0007669"/>
    <property type="project" value="UniProtKB-KW"/>
</dbReference>
<dbReference type="Gene3D" id="3.80.10.10">
    <property type="entry name" value="Ribonuclease Inhibitor"/>
    <property type="match status" value="3"/>
</dbReference>
<keyword evidence="7 18" id="KW-0812">Transmembrane</keyword>
<dbReference type="FunFam" id="3.80.10.10:FF:000363">
    <property type="entry name" value="Leucine-rich repeat family protein"/>
    <property type="match status" value="1"/>
</dbReference>
<evidence type="ECO:0000256" key="19">
    <source>
        <dbReference type="SAM" id="SignalP"/>
    </source>
</evidence>
<feature type="domain" description="Protein kinase" evidence="20">
    <location>
        <begin position="637"/>
        <end position="918"/>
    </location>
</feature>
<dbReference type="PANTHER" id="PTHR45974">
    <property type="entry name" value="RECEPTOR-LIKE PROTEIN 55"/>
    <property type="match status" value="1"/>
</dbReference>
<dbReference type="PROSITE" id="PS50011">
    <property type="entry name" value="PROTEIN_KINASE_DOM"/>
    <property type="match status" value="1"/>
</dbReference>
<evidence type="ECO:0000313" key="21">
    <source>
        <dbReference type="Proteomes" id="UP001515500"/>
    </source>
</evidence>
<accession>A0AB40BBM0</accession>
<dbReference type="InterPro" id="IPR032675">
    <property type="entry name" value="LRR_dom_sf"/>
</dbReference>
<keyword evidence="4" id="KW-0723">Serine/threonine-protein kinase</keyword>
<feature type="binding site" evidence="17">
    <location>
        <position position="665"/>
    </location>
    <ligand>
        <name>ATP</name>
        <dbReference type="ChEBI" id="CHEBI:30616"/>
    </ligand>
</feature>
<comment type="subcellular location">
    <subcellularLocation>
        <location evidence="1">Cell membrane</location>
        <topology evidence="1">Single-pass membrane protein</topology>
    </subcellularLocation>
    <subcellularLocation>
        <location evidence="2">Membrane</location>
        <topology evidence="2">Single-pass type I membrane protein</topology>
    </subcellularLocation>
</comment>
<organism evidence="21 22">
    <name type="scientific">Dioscorea cayennensis subsp. rotundata</name>
    <name type="common">White Guinea yam</name>
    <name type="synonym">Dioscorea rotundata</name>
    <dbReference type="NCBI Taxonomy" id="55577"/>
    <lineage>
        <taxon>Eukaryota</taxon>
        <taxon>Viridiplantae</taxon>
        <taxon>Streptophyta</taxon>
        <taxon>Embryophyta</taxon>
        <taxon>Tracheophyta</taxon>
        <taxon>Spermatophyta</taxon>
        <taxon>Magnoliopsida</taxon>
        <taxon>Liliopsida</taxon>
        <taxon>Dioscoreales</taxon>
        <taxon>Dioscoreaceae</taxon>
        <taxon>Dioscorea</taxon>
    </lineage>
</organism>
<dbReference type="FunFam" id="3.80.10.10:FF:000830">
    <property type="entry name" value="Predicted protein"/>
    <property type="match status" value="1"/>
</dbReference>
<evidence type="ECO:0000256" key="3">
    <source>
        <dbReference type="ARBA" id="ARBA00012513"/>
    </source>
</evidence>
<evidence type="ECO:0000256" key="7">
    <source>
        <dbReference type="ARBA" id="ARBA00022692"/>
    </source>
</evidence>
<evidence type="ECO:0000256" key="16">
    <source>
        <dbReference type="ARBA" id="ARBA00023180"/>
    </source>
</evidence>
<dbReference type="Gene3D" id="1.10.510.10">
    <property type="entry name" value="Transferase(Phosphotransferase) domain 1"/>
    <property type="match status" value="1"/>
</dbReference>
<dbReference type="FunFam" id="1.10.510.10:FF:000453">
    <property type="entry name" value="LRR receptor-like serine/threonine-protein kinase HSL2"/>
    <property type="match status" value="1"/>
</dbReference>
<keyword evidence="14 18" id="KW-0472">Membrane</keyword>
<keyword evidence="6" id="KW-0808">Transferase</keyword>